<comment type="caution">
    <text evidence="2">The sequence shown here is derived from an EMBL/GenBank/DDBJ whole genome shotgun (WGS) entry which is preliminary data.</text>
</comment>
<dbReference type="RefSeq" id="WP_224479217.1">
    <property type="nucleotide sequence ID" value="NZ_JAIUJS010000009.1"/>
</dbReference>
<accession>A0ABS7Y2V8</accession>
<gene>
    <name evidence="2" type="ORF">LBV24_13655</name>
</gene>
<feature type="transmembrane region" description="Helical" evidence="1">
    <location>
        <begin position="21"/>
        <end position="40"/>
    </location>
</feature>
<sequence>MIKFFRNIRKQLLTENKTGKYFKYAIGEIVLVVIGILIALQINNWNAQKQVEEKVENIFAEILVELSADIKQTTNLMRFYEVQDTLTNLVLKNRLTYNDYANSQFSGKLYYLTLNRWFITLTNFSYDNLLNYSDAIPLKFRDVTNQLNSLYTYRKKGVENGNEKTIDFVNKNLMHLNDNYEWYSMDIPDSQNHDAINFMLNSYKYKNTVKTYRILGFDHLQAAVDYRVRAIECYQEIAQLLDKPVIDESFKFNDDVIHLLSGEWGCDELPNLKVRFIVKNNRLFWSSNQDSKLKELFFIYQTKGYVKIMSRSREFYTILKKGSFNVIKSSEGLEFKK</sequence>
<keyword evidence="1" id="KW-1133">Transmembrane helix</keyword>
<evidence type="ECO:0000256" key="1">
    <source>
        <dbReference type="SAM" id="Phobius"/>
    </source>
</evidence>
<evidence type="ECO:0000313" key="2">
    <source>
        <dbReference type="EMBL" id="MCA0154269.1"/>
    </source>
</evidence>
<evidence type="ECO:0000313" key="3">
    <source>
        <dbReference type="Proteomes" id="UP001198402"/>
    </source>
</evidence>
<organism evidence="2 3">
    <name type="scientific">Winogradskyella vincentii</name>
    <dbReference type="NCBI Taxonomy" id="2877122"/>
    <lineage>
        <taxon>Bacteria</taxon>
        <taxon>Pseudomonadati</taxon>
        <taxon>Bacteroidota</taxon>
        <taxon>Flavobacteriia</taxon>
        <taxon>Flavobacteriales</taxon>
        <taxon>Flavobacteriaceae</taxon>
        <taxon>Winogradskyella</taxon>
    </lineage>
</organism>
<keyword evidence="1" id="KW-0812">Transmembrane</keyword>
<dbReference type="EMBL" id="JAIUJS010000009">
    <property type="protein sequence ID" value="MCA0154269.1"/>
    <property type="molecule type" value="Genomic_DNA"/>
</dbReference>
<name>A0ABS7Y2V8_9FLAO</name>
<reference evidence="3" key="1">
    <citation type="submission" date="2023-07" db="EMBL/GenBank/DDBJ databases">
        <authorList>
            <person name="Yue Y."/>
        </authorList>
    </citation>
    <scope>NUCLEOTIDE SEQUENCE [LARGE SCALE GENOMIC DNA]</scope>
    <source>
        <strain evidence="3">2Y89</strain>
    </source>
</reference>
<keyword evidence="3" id="KW-1185">Reference proteome</keyword>
<proteinExistence type="predicted"/>
<dbReference type="Proteomes" id="UP001198402">
    <property type="component" value="Unassembled WGS sequence"/>
</dbReference>
<protein>
    <submittedName>
        <fullName evidence="2">Uncharacterized protein</fullName>
    </submittedName>
</protein>
<keyword evidence="1" id="KW-0472">Membrane</keyword>